<dbReference type="Pfam" id="PF16009">
    <property type="entry name" value="DUF4779"/>
    <property type="match status" value="1"/>
</dbReference>
<feature type="region of interest" description="Disordered" evidence="1">
    <location>
        <begin position="258"/>
        <end position="328"/>
    </location>
</feature>
<dbReference type="EMBL" id="KZ288186">
    <property type="protein sequence ID" value="PBC34788.1"/>
    <property type="molecule type" value="Genomic_DNA"/>
</dbReference>
<feature type="compositionally biased region" description="Polar residues" evidence="1">
    <location>
        <begin position="381"/>
        <end position="390"/>
    </location>
</feature>
<feature type="compositionally biased region" description="Low complexity" evidence="1">
    <location>
        <begin position="416"/>
        <end position="429"/>
    </location>
</feature>
<keyword evidence="4" id="KW-1185">Reference proteome</keyword>
<feature type="region of interest" description="Disordered" evidence="1">
    <location>
        <begin position="485"/>
        <end position="831"/>
    </location>
</feature>
<feature type="compositionally biased region" description="Basic and acidic residues" evidence="1">
    <location>
        <begin position="485"/>
        <end position="513"/>
    </location>
</feature>
<feature type="compositionally biased region" description="Basic and acidic residues" evidence="1">
    <location>
        <begin position="761"/>
        <end position="802"/>
    </location>
</feature>
<feature type="compositionally biased region" description="Basic and acidic residues" evidence="1">
    <location>
        <begin position="715"/>
        <end position="731"/>
    </location>
</feature>
<feature type="compositionally biased region" description="Polar residues" evidence="1">
    <location>
        <begin position="311"/>
        <end position="326"/>
    </location>
</feature>
<protein>
    <submittedName>
        <fullName evidence="3">Uncharacterized protein</fullName>
    </submittedName>
</protein>
<feature type="compositionally biased region" description="Basic residues" evidence="1">
    <location>
        <begin position="751"/>
        <end position="760"/>
    </location>
</feature>
<feature type="compositionally biased region" description="Low complexity" evidence="1">
    <location>
        <begin position="209"/>
        <end position="227"/>
    </location>
</feature>
<feature type="compositionally biased region" description="Basic and acidic residues" evidence="1">
    <location>
        <begin position="371"/>
        <end position="380"/>
    </location>
</feature>
<sequence>MGIPGSWAVSLLLLLFCLGTRWTTINAKIDRTKRTVFTTPRQTEFLNGDNLRKINDEILMLAETRNIIPKKRNNDETLDQQVNPSNIAMMNIDNLKDLENLEHVLSIVEYEPRKINKKEKRKIVDTFSDNLDTITYSNENANPVTPDVTSLYYEVPRTIEPNKVTITPQYDARANQHAPKSLKTEQNPKSQNREYKYPVTTFKRKSSRIHITPSPTTSPSDISYSTKASKRKARKRLKNKSLTKQEASKLLENIDNYPIPEKSINNEDRNKSRKFGLQIKSNIEPRPFSSVVRSAEKSQESNLEKLIDGEVNSNVSDRNIHPNTVKINDDYSRDYSKIVDPLKISSSESKRQLYEEDSSTIKSSPLSTSTDRNESFKPNRDNPSYKNVQTTERDDFFENERSTSKPIYNNRKYVSESDPSSKVSSVTQSNSYKNIPATIDSMNPIVSTPIPPTESNLYSSNRMYYYPPLMPTVAPLRQFEVRSTVENESKIDDSNEDKENTKEDNEEINKASSDDVTMVATSENDENKKYEIRKDEDHRTEGRQNHRELAESPEDSSERYKKYEDKGYRRYAHKYNDKMEEEEEEKDVVSDGTHDNESHQSAKEGAADDASGKGGEKKFEKGGATEQEQEHHKSEGEKEEKVYKSWDENEKANKGHQDKERQSNYYDEKVGDEKEHKEEGGYHEEHQKGEKGEKQAEFDEKGEHQKGYNTKGQHLVHEKDEFEKRTEFFDEFHEDGDMEKEGELYGEHKMSKGGHYKSGHHKEGDEEGKYGKEGKYAKGDHHYEDKGHKVNEGKDSHHEYKSMHGKKKDHKDGKKWSYKKGDDEKDGKENH</sequence>
<feature type="compositionally biased region" description="Basic and acidic residues" evidence="1">
    <location>
        <begin position="587"/>
        <end position="706"/>
    </location>
</feature>
<evidence type="ECO:0000313" key="4">
    <source>
        <dbReference type="Proteomes" id="UP000242457"/>
    </source>
</evidence>
<evidence type="ECO:0000313" key="3">
    <source>
        <dbReference type="EMBL" id="PBC34788.1"/>
    </source>
</evidence>
<dbReference type="InterPro" id="IPR031959">
    <property type="entry name" value="DUF4779"/>
</dbReference>
<gene>
    <name evidence="3" type="ORF">APICC_01236</name>
</gene>
<reference evidence="3 4" key="1">
    <citation type="submission" date="2014-07" db="EMBL/GenBank/DDBJ databases">
        <title>Genomic and transcriptomic analysis on Apis cerana provide comprehensive insights into honey bee biology.</title>
        <authorList>
            <person name="Diao Q."/>
            <person name="Sun L."/>
            <person name="Zheng H."/>
            <person name="Zheng H."/>
            <person name="Xu S."/>
            <person name="Wang S."/>
            <person name="Zeng Z."/>
            <person name="Hu F."/>
            <person name="Su S."/>
            <person name="Wu J."/>
        </authorList>
    </citation>
    <scope>NUCLEOTIDE SEQUENCE [LARGE SCALE GENOMIC DNA]</scope>
    <source>
        <tissue evidence="3">Pupae without intestine</tissue>
    </source>
</reference>
<organism evidence="3 4">
    <name type="scientific">Apis cerana cerana</name>
    <name type="common">Oriental honeybee</name>
    <dbReference type="NCBI Taxonomy" id="94128"/>
    <lineage>
        <taxon>Eukaryota</taxon>
        <taxon>Metazoa</taxon>
        <taxon>Ecdysozoa</taxon>
        <taxon>Arthropoda</taxon>
        <taxon>Hexapoda</taxon>
        <taxon>Insecta</taxon>
        <taxon>Pterygota</taxon>
        <taxon>Neoptera</taxon>
        <taxon>Endopterygota</taxon>
        <taxon>Hymenoptera</taxon>
        <taxon>Apocrita</taxon>
        <taxon>Aculeata</taxon>
        <taxon>Apoidea</taxon>
        <taxon>Anthophila</taxon>
        <taxon>Apidae</taxon>
        <taxon>Apis</taxon>
    </lineage>
</organism>
<feature type="compositionally biased region" description="Basic and acidic residues" evidence="1">
    <location>
        <begin position="739"/>
        <end position="750"/>
    </location>
</feature>
<feature type="compositionally biased region" description="Basic and acidic residues" evidence="1">
    <location>
        <begin position="294"/>
        <end position="308"/>
    </location>
</feature>
<feature type="compositionally biased region" description="Low complexity" evidence="1">
    <location>
        <begin position="360"/>
        <end position="370"/>
    </location>
</feature>
<feature type="compositionally biased region" description="Basic and acidic residues" evidence="1">
    <location>
        <begin position="391"/>
        <end position="403"/>
    </location>
</feature>
<feature type="region of interest" description="Disordered" evidence="1">
    <location>
        <begin position="164"/>
        <end position="244"/>
    </location>
</feature>
<feature type="signal peptide" evidence="2">
    <location>
        <begin position="1"/>
        <end position="27"/>
    </location>
</feature>
<feature type="compositionally biased region" description="Basic and acidic residues" evidence="1">
    <location>
        <begin position="810"/>
        <end position="831"/>
    </location>
</feature>
<feature type="compositionally biased region" description="Basic and acidic residues" evidence="1">
    <location>
        <begin position="525"/>
        <end position="578"/>
    </location>
</feature>
<dbReference type="STRING" id="94128.A0A2A3EST3"/>
<name>A0A2A3EST3_APICC</name>
<proteinExistence type="predicted"/>
<feature type="chain" id="PRO_5012336076" evidence="2">
    <location>
        <begin position="28"/>
        <end position="831"/>
    </location>
</feature>
<evidence type="ECO:0000256" key="1">
    <source>
        <dbReference type="SAM" id="MobiDB-lite"/>
    </source>
</evidence>
<feature type="region of interest" description="Disordered" evidence="1">
    <location>
        <begin position="349"/>
        <end position="429"/>
    </location>
</feature>
<feature type="compositionally biased region" description="Basic residues" evidence="1">
    <location>
        <begin position="228"/>
        <end position="241"/>
    </location>
</feature>
<keyword evidence="2" id="KW-0732">Signal</keyword>
<dbReference type="AlphaFoldDB" id="A0A2A3EST3"/>
<dbReference type="Proteomes" id="UP000242457">
    <property type="component" value="Unassembled WGS sequence"/>
</dbReference>
<accession>A0A2A3EST3</accession>
<evidence type="ECO:0000256" key="2">
    <source>
        <dbReference type="SAM" id="SignalP"/>
    </source>
</evidence>
<dbReference type="OrthoDB" id="7700767at2759"/>